<accession>A0ABY0IER5</accession>
<dbReference type="RefSeq" id="WP_115363347.1">
    <property type="nucleotide sequence ID" value="NZ_QDKL01000003.1"/>
</dbReference>
<keyword evidence="2" id="KW-0808">Transferase</keyword>
<proteinExistence type="predicted"/>
<dbReference type="GO" id="GO:0032259">
    <property type="term" value="P:methylation"/>
    <property type="evidence" value="ECO:0007669"/>
    <property type="project" value="UniProtKB-KW"/>
</dbReference>
<comment type="caution">
    <text evidence="2">The sequence shown here is derived from an EMBL/GenBank/DDBJ whole genome shotgun (WGS) entry which is preliminary data.</text>
</comment>
<dbReference type="PANTHER" id="PTHR43861">
    <property type="entry name" value="TRANS-ACONITATE 2-METHYLTRANSFERASE-RELATED"/>
    <property type="match status" value="1"/>
</dbReference>
<evidence type="ECO:0000259" key="1">
    <source>
        <dbReference type="Pfam" id="PF08242"/>
    </source>
</evidence>
<dbReference type="EMBL" id="QDKL01000003">
    <property type="protein sequence ID" value="RZF20990.1"/>
    <property type="molecule type" value="Genomic_DNA"/>
</dbReference>
<reference evidence="3" key="1">
    <citation type="journal article" date="2019" name="Int. J. Syst. Evol. Microbiol.">
        <title>Halobacteriovorax valvorus sp. nov., a novel prokaryotic predator isolated from coastal seawater of China.</title>
        <authorList>
            <person name="Chen M.-X."/>
        </authorList>
    </citation>
    <scope>NUCLEOTIDE SEQUENCE [LARGE SCALE GENOMIC DNA]</scope>
    <source>
        <strain evidence="3">BL9</strain>
    </source>
</reference>
<evidence type="ECO:0000313" key="3">
    <source>
        <dbReference type="Proteomes" id="UP000443582"/>
    </source>
</evidence>
<dbReference type="Gene3D" id="3.40.50.150">
    <property type="entry name" value="Vaccinia Virus protein VP39"/>
    <property type="match status" value="1"/>
</dbReference>
<evidence type="ECO:0000313" key="2">
    <source>
        <dbReference type="EMBL" id="RZF20990.1"/>
    </source>
</evidence>
<organism evidence="2 3">
    <name type="scientific">Halobacteriovorax vibrionivorans</name>
    <dbReference type="NCBI Taxonomy" id="2152716"/>
    <lineage>
        <taxon>Bacteria</taxon>
        <taxon>Pseudomonadati</taxon>
        <taxon>Bdellovibrionota</taxon>
        <taxon>Bacteriovoracia</taxon>
        <taxon>Bacteriovoracales</taxon>
        <taxon>Halobacteriovoraceae</taxon>
        <taxon>Halobacteriovorax</taxon>
    </lineage>
</organism>
<sequence>MDKFNKAHLDSDHFQLAPSLQELVAKALDLSSIDIHRTLEVGCGQGLQLSSFEFFETLGIDRSQEAIKKASQNFPQGSFKCLSSLSLNELEGEFDLILDSHHIHYLSSKDDISHYLENVFQKLSVGGLFCMEAMVSHKKMLLENMEVTVLDFMEYERLFINKGFRILYLMMPTGRKIIADKKRKAALSSDPDVLLVIATKEDVANCIENN</sequence>
<feature type="domain" description="Methyltransferase type 12" evidence="1">
    <location>
        <begin position="39"/>
        <end position="129"/>
    </location>
</feature>
<keyword evidence="3" id="KW-1185">Reference proteome</keyword>
<dbReference type="Pfam" id="PF08242">
    <property type="entry name" value="Methyltransf_12"/>
    <property type="match status" value="1"/>
</dbReference>
<keyword evidence="2" id="KW-0489">Methyltransferase</keyword>
<protein>
    <submittedName>
        <fullName evidence="2">Class I SAM-dependent methyltransferase</fullName>
    </submittedName>
</protein>
<dbReference type="CDD" id="cd02440">
    <property type="entry name" value="AdoMet_MTases"/>
    <property type="match status" value="1"/>
</dbReference>
<dbReference type="Proteomes" id="UP000443582">
    <property type="component" value="Unassembled WGS sequence"/>
</dbReference>
<dbReference type="InterPro" id="IPR029063">
    <property type="entry name" value="SAM-dependent_MTases_sf"/>
</dbReference>
<dbReference type="InterPro" id="IPR013217">
    <property type="entry name" value="Methyltransf_12"/>
</dbReference>
<dbReference type="SUPFAM" id="SSF53335">
    <property type="entry name" value="S-adenosyl-L-methionine-dependent methyltransferases"/>
    <property type="match status" value="1"/>
</dbReference>
<name>A0ABY0IER5_9BACT</name>
<dbReference type="GO" id="GO:0008168">
    <property type="term" value="F:methyltransferase activity"/>
    <property type="evidence" value="ECO:0007669"/>
    <property type="project" value="UniProtKB-KW"/>
</dbReference>
<gene>
    <name evidence="2" type="ORF">DAY19_13480</name>
</gene>